<organism evidence="2 3">
    <name type="scientific">Candolleomyces eurysporus</name>
    <dbReference type="NCBI Taxonomy" id="2828524"/>
    <lineage>
        <taxon>Eukaryota</taxon>
        <taxon>Fungi</taxon>
        <taxon>Dikarya</taxon>
        <taxon>Basidiomycota</taxon>
        <taxon>Agaricomycotina</taxon>
        <taxon>Agaricomycetes</taxon>
        <taxon>Agaricomycetidae</taxon>
        <taxon>Agaricales</taxon>
        <taxon>Agaricineae</taxon>
        <taxon>Psathyrellaceae</taxon>
        <taxon>Candolleomyces</taxon>
    </lineage>
</organism>
<sequence length="196" mass="22073">MSKPSHITRKEAANKKARALARKGQTTFREAIYKTQYPDQPFGPLERAVFVGAPGVGHSKKSKKRPTDRGGDVRLGNHNKFFRSDPKETDINTGMDLVHDLLIDAEIDWLYCQEPAKRSNEPMVISLGDVKTHIAKPKGIRREYDWVDGVQPVIALDDDLSVSSEEEEEEEWEDIYVEQQKLMRSYASVASTKGGG</sequence>
<evidence type="ECO:0000313" key="3">
    <source>
        <dbReference type="Proteomes" id="UP001140091"/>
    </source>
</evidence>
<gene>
    <name evidence="2" type="ORF">H1R20_g15904</name>
</gene>
<feature type="region of interest" description="Disordered" evidence="1">
    <location>
        <begin position="54"/>
        <end position="87"/>
    </location>
</feature>
<feature type="region of interest" description="Disordered" evidence="1">
    <location>
        <begin position="1"/>
        <end position="24"/>
    </location>
</feature>
<name>A0A9W8M9R2_9AGAR</name>
<reference evidence="2" key="1">
    <citation type="submission" date="2022-06" db="EMBL/GenBank/DDBJ databases">
        <title>Genome Sequence of Candolleomyces eurysporus.</title>
        <authorList>
            <person name="Buettner E."/>
        </authorList>
    </citation>
    <scope>NUCLEOTIDE SEQUENCE</scope>
    <source>
        <strain evidence="2">VTCC 930004</strain>
    </source>
</reference>
<keyword evidence="3" id="KW-1185">Reference proteome</keyword>
<dbReference type="OrthoDB" id="2996305at2759"/>
<dbReference type="AlphaFoldDB" id="A0A9W8M9R2"/>
<comment type="caution">
    <text evidence="2">The sequence shown here is derived from an EMBL/GenBank/DDBJ whole genome shotgun (WGS) entry which is preliminary data.</text>
</comment>
<evidence type="ECO:0000313" key="2">
    <source>
        <dbReference type="EMBL" id="KAJ2921188.1"/>
    </source>
</evidence>
<evidence type="ECO:0000256" key="1">
    <source>
        <dbReference type="SAM" id="MobiDB-lite"/>
    </source>
</evidence>
<feature type="non-terminal residue" evidence="2">
    <location>
        <position position="196"/>
    </location>
</feature>
<dbReference type="EMBL" id="JANBPK010001655">
    <property type="protein sequence ID" value="KAJ2921188.1"/>
    <property type="molecule type" value="Genomic_DNA"/>
</dbReference>
<proteinExistence type="predicted"/>
<dbReference type="Proteomes" id="UP001140091">
    <property type="component" value="Unassembled WGS sequence"/>
</dbReference>
<accession>A0A9W8M9R2</accession>
<protein>
    <submittedName>
        <fullName evidence="2">Uncharacterized protein</fullName>
    </submittedName>
</protein>